<feature type="domain" description="Glutaredoxin" evidence="1">
    <location>
        <begin position="279"/>
        <end position="347"/>
    </location>
</feature>
<dbReference type="InterPro" id="IPR002109">
    <property type="entry name" value="Glutaredoxin"/>
</dbReference>
<dbReference type="Pfam" id="PF00462">
    <property type="entry name" value="Glutaredoxin"/>
    <property type="match status" value="1"/>
</dbReference>
<evidence type="ECO:0000313" key="2">
    <source>
        <dbReference type="EMBL" id="KAF5187838.1"/>
    </source>
</evidence>
<sequence length="438" mass="49080">MGCASSKQARCENCQKPYSSLPRSYSVPVHHPASRKGDSYHVVALTSSTLGSLPVDSIDGIHFHAEKKIPVNNRHINDSSGKEFLTEVLQAKNWSNMIEEKIPKFIPRTPIMTPPGEPETINTWELMEGLDDCSPLRLCNNNLDRSFSFHAVSNTSPLDECKLGEDDIDSPTIGHSKPKLQENVVESPKPQWMTMVEDDSMSNVNAIVSEFDPEIVSQFRKALEELSPVATANLKSPEREKTPFSRDSHFLLKDFMETTKENDSIASTKCPPGGEEKVVIYFTSLRGVRKTYEDCCHVRVIFKGLTVRIDERDVSMHYLFREELRELLGDVGYSGGLPRVFVKGRYIGGAEEIRQLNEDGKLEKLVEGCTVVDESNSHRVCELCGDVRFVPCESCSGSCKIFCEDCDEWGEGENGEGEFQRCPDCNENGLVRCPVCCY</sequence>
<accession>A0A7J6VTD5</accession>
<name>A0A7J6VTD5_THATH</name>
<reference evidence="2 3" key="1">
    <citation type="submission" date="2020-06" db="EMBL/GenBank/DDBJ databases">
        <title>Transcriptomic and genomic resources for Thalictrum thalictroides and T. hernandezii: Facilitating candidate gene discovery in an emerging model plant lineage.</title>
        <authorList>
            <person name="Arias T."/>
            <person name="Riano-Pachon D.M."/>
            <person name="Di Stilio V.S."/>
        </authorList>
    </citation>
    <scope>NUCLEOTIDE SEQUENCE [LARGE SCALE GENOMIC DNA]</scope>
    <source>
        <strain evidence="3">cv. WT478/WT964</strain>
        <tissue evidence="2">Leaves</tissue>
    </source>
</reference>
<dbReference type="EMBL" id="JABWDY010027508">
    <property type="protein sequence ID" value="KAF5187838.1"/>
    <property type="molecule type" value="Genomic_DNA"/>
</dbReference>
<dbReference type="Pfam" id="PF23733">
    <property type="entry name" value="GRXCR1-2_C"/>
    <property type="match status" value="1"/>
</dbReference>
<gene>
    <name evidence="2" type="ORF">FRX31_022574</name>
</gene>
<dbReference type="SUPFAM" id="SSF52833">
    <property type="entry name" value="Thioredoxin-like"/>
    <property type="match status" value="1"/>
</dbReference>
<keyword evidence="3" id="KW-1185">Reference proteome</keyword>
<organism evidence="2 3">
    <name type="scientific">Thalictrum thalictroides</name>
    <name type="common">Rue-anemone</name>
    <name type="synonym">Anemone thalictroides</name>
    <dbReference type="NCBI Taxonomy" id="46969"/>
    <lineage>
        <taxon>Eukaryota</taxon>
        <taxon>Viridiplantae</taxon>
        <taxon>Streptophyta</taxon>
        <taxon>Embryophyta</taxon>
        <taxon>Tracheophyta</taxon>
        <taxon>Spermatophyta</taxon>
        <taxon>Magnoliopsida</taxon>
        <taxon>Ranunculales</taxon>
        <taxon>Ranunculaceae</taxon>
        <taxon>Thalictroideae</taxon>
        <taxon>Thalictrum</taxon>
    </lineage>
</organism>
<dbReference type="Gene3D" id="3.40.30.10">
    <property type="entry name" value="Glutaredoxin"/>
    <property type="match status" value="1"/>
</dbReference>
<dbReference type="PANTHER" id="PTHR45669">
    <property type="entry name" value="GLUTAREDOXIN DOMAIN-CONTAINING CYSTEINE-RICH PROTEIN CG12206-RELATED"/>
    <property type="match status" value="1"/>
</dbReference>
<comment type="caution">
    <text evidence="2">The sequence shown here is derived from an EMBL/GenBank/DDBJ whole genome shotgun (WGS) entry which is preliminary data.</text>
</comment>
<dbReference type="OrthoDB" id="423313at2759"/>
<dbReference type="InterPro" id="IPR036249">
    <property type="entry name" value="Thioredoxin-like_sf"/>
</dbReference>
<dbReference type="Proteomes" id="UP000554482">
    <property type="component" value="Unassembled WGS sequence"/>
</dbReference>
<dbReference type="AlphaFoldDB" id="A0A7J6VTD5"/>
<dbReference type="CDD" id="cd03031">
    <property type="entry name" value="GRX_GRX_like"/>
    <property type="match status" value="1"/>
</dbReference>
<evidence type="ECO:0000313" key="3">
    <source>
        <dbReference type="Proteomes" id="UP000554482"/>
    </source>
</evidence>
<evidence type="ECO:0000259" key="1">
    <source>
        <dbReference type="Pfam" id="PF00462"/>
    </source>
</evidence>
<dbReference type="PANTHER" id="PTHR45669:SF30">
    <property type="entry name" value="OS04G0641300 PROTEIN"/>
    <property type="match status" value="1"/>
</dbReference>
<proteinExistence type="predicted"/>
<dbReference type="PROSITE" id="PS51354">
    <property type="entry name" value="GLUTAREDOXIN_2"/>
    <property type="match status" value="1"/>
</dbReference>
<protein>
    <submittedName>
        <fullName evidence="2">Glutaredoxin domain-containing cysteine-rich protein</fullName>
    </submittedName>
</protein>
<dbReference type="FunFam" id="3.40.30.10:FF:000273">
    <property type="entry name" value="Glutaredoxin family protein"/>
    <property type="match status" value="1"/>
</dbReference>